<dbReference type="HAMAP" id="MF_00691">
    <property type="entry name" value="PxpA"/>
    <property type="match status" value="1"/>
</dbReference>
<dbReference type="RefSeq" id="WP_343781259.1">
    <property type="nucleotide sequence ID" value="NZ_BAAACZ010000003.1"/>
</dbReference>
<organism evidence="2 3">
    <name type="scientific">Alkalibacillus silvisoli</name>
    <dbReference type="NCBI Taxonomy" id="392823"/>
    <lineage>
        <taxon>Bacteria</taxon>
        <taxon>Bacillati</taxon>
        <taxon>Bacillota</taxon>
        <taxon>Bacilli</taxon>
        <taxon>Bacillales</taxon>
        <taxon>Bacillaceae</taxon>
        <taxon>Alkalibacillus</taxon>
    </lineage>
</organism>
<name>A0ABN0ZL51_9BACI</name>
<accession>A0ABN0ZL51</accession>
<comment type="catalytic activity">
    <reaction evidence="1">
        <text>5-oxo-L-proline + ATP + 2 H2O = L-glutamate + ADP + phosphate + H(+)</text>
        <dbReference type="Rhea" id="RHEA:10348"/>
        <dbReference type="ChEBI" id="CHEBI:15377"/>
        <dbReference type="ChEBI" id="CHEBI:15378"/>
        <dbReference type="ChEBI" id="CHEBI:29985"/>
        <dbReference type="ChEBI" id="CHEBI:30616"/>
        <dbReference type="ChEBI" id="CHEBI:43474"/>
        <dbReference type="ChEBI" id="CHEBI:58402"/>
        <dbReference type="ChEBI" id="CHEBI:456216"/>
        <dbReference type="EC" id="3.5.2.9"/>
    </reaction>
</comment>
<sequence>MRIDLNADLAEGFGHYDMGEDESLMTVISSANVACGFHAGDYRTIPKAIKQAKRAKVAIGAHPGYFDLFGFGRREMNLAPEEIYDLLIYQLGAIKAFCDVEDVPLSHVKPHGALYNQAAKEEQVAKAIVQAVKDVDHNLVLFGLANSLLVEVGHQLDLNVASEVFADRTYTKEGFLTPRKDAKAVITDYEEIERQVFNFVFHGYVETITGERVFIEADTLCFHGDGKSVFRHANRIRTKLEQEGVQVKAITS</sequence>
<keyword evidence="1" id="KW-0547">Nucleotide-binding</keyword>
<reference evidence="2 3" key="1">
    <citation type="journal article" date="2019" name="Int. J. Syst. Evol. Microbiol.">
        <title>The Global Catalogue of Microorganisms (GCM) 10K type strain sequencing project: providing services to taxonomists for standard genome sequencing and annotation.</title>
        <authorList>
            <consortium name="The Broad Institute Genomics Platform"/>
            <consortium name="The Broad Institute Genome Sequencing Center for Infectious Disease"/>
            <person name="Wu L."/>
            <person name="Ma J."/>
        </authorList>
    </citation>
    <scope>NUCLEOTIDE SEQUENCE [LARGE SCALE GENOMIC DNA]</scope>
    <source>
        <strain evidence="2 3">JCM 14193</strain>
    </source>
</reference>
<dbReference type="EC" id="3.5.2.9" evidence="1"/>
<keyword evidence="1" id="KW-0067">ATP-binding</keyword>
<dbReference type="CDD" id="cd10787">
    <property type="entry name" value="LamB_YcsF_like"/>
    <property type="match status" value="1"/>
</dbReference>
<comment type="similarity">
    <text evidence="1">Belongs to the LamB/PxpA family.</text>
</comment>
<comment type="subunit">
    <text evidence="1">Forms a complex composed of PxpA, PxpB and PxpC.</text>
</comment>
<evidence type="ECO:0000313" key="3">
    <source>
        <dbReference type="Proteomes" id="UP001500740"/>
    </source>
</evidence>
<dbReference type="NCBIfam" id="NF003814">
    <property type="entry name" value="PRK05406.1-3"/>
    <property type="match status" value="1"/>
</dbReference>
<dbReference type="NCBIfam" id="NF003816">
    <property type="entry name" value="PRK05406.1-5"/>
    <property type="match status" value="1"/>
</dbReference>
<keyword evidence="3" id="KW-1185">Reference proteome</keyword>
<dbReference type="InterPro" id="IPR005501">
    <property type="entry name" value="LamB/YcsF/PxpA-like"/>
</dbReference>
<comment type="caution">
    <text evidence="2">The sequence shown here is derived from an EMBL/GenBank/DDBJ whole genome shotgun (WGS) entry which is preliminary data.</text>
</comment>
<keyword evidence="1" id="KW-0378">Hydrolase</keyword>
<evidence type="ECO:0000313" key="2">
    <source>
        <dbReference type="EMBL" id="GAA0451510.1"/>
    </source>
</evidence>
<evidence type="ECO:0000256" key="1">
    <source>
        <dbReference type="HAMAP-Rule" id="MF_00691"/>
    </source>
</evidence>
<dbReference type="InterPro" id="IPR011330">
    <property type="entry name" value="Glyco_hydro/deAcase_b/a-brl"/>
</dbReference>
<dbReference type="PANTHER" id="PTHR30292">
    <property type="entry name" value="UNCHARACTERIZED PROTEIN YBGL-RELATED"/>
    <property type="match status" value="1"/>
</dbReference>
<proteinExistence type="inferred from homology"/>
<dbReference type="EMBL" id="BAAACZ010000003">
    <property type="protein sequence ID" value="GAA0451510.1"/>
    <property type="molecule type" value="Genomic_DNA"/>
</dbReference>
<dbReference type="Proteomes" id="UP001500740">
    <property type="component" value="Unassembled WGS sequence"/>
</dbReference>
<protein>
    <recommendedName>
        <fullName evidence="1">5-oxoprolinase subunit A</fullName>
        <shortName evidence="1">5-OPase subunit A</shortName>
        <ecNumber evidence="1">3.5.2.9</ecNumber>
    </recommendedName>
    <alternativeName>
        <fullName evidence="1">5-oxoprolinase (ATP-hydrolyzing) subunit A</fullName>
    </alternativeName>
</protein>
<dbReference type="SUPFAM" id="SSF88713">
    <property type="entry name" value="Glycoside hydrolase/deacetylase"/>
    <property type="match status" value="1"/>
</dbReference>
<dbReference type="PANTHER" id="PTHR30292:SF0">
    <property type="entry name" value="5-OXOPROLINASE SUBUNIT A"/>
    <property type="match status" value="1"/>
</dbReference>
<dbReference type="Pfam" id="PF03746">
    <property type="entry name" value="LamB_YcsF"/>
    <property type="match status" value="1"/>
</dbReference>
<gene>
    <name evidence="1" type="primary">pxpA</name>
    <name evidence="2" type="ORF">GCM10008935_02570</name>
</gene>
<dbReference type="Gene3D" id="3.20.20.370">
    <property type="entry name" value="Glycoside hydrolase/deacetylase"/>
    <property type="match status" value="1"/>
</dbReference>
<comment type="function">
    <text evidence="1">Catalyzes the cleavage of 5-oxoproline to form L-glutamate coupled to the hydrolysis of ATP to ADP and inorganic phosphate.</text>
</comment>